<dbReference type="InterPro" id="IPR025166">
    <property type="entry name" value="Integrase_DNA_bind_dom"/>
</dbReference>
<comment type="similarity">
    <text evidence="1">Belongs to the 'phage' integrase family.</text>
</comment>
<dbReference type="InterPro" id="IPR011010">
    <property type="entry name" value="DNA_brk_join_enz"/>
</dbReference>
<dbReference type="GO" id="GO:0003677">
    <property type="term" value="F:DNA binding"/>
    <property type="evidence" value="ECO:0007669"/>
    <property type="project" value="UniProtKB-UniRule"/>
</dbReference>
<dbReference type="OrthoDB" id="9795573at2"/>
<dbReference type="SUPFAM" id="SSF56349">
    <property type="entry name" value="DNA breaking-rejoining enzymes"/>
    <property type="match status" value="1"/>
</dbReference>
<dbReference type="GO" id="GO:0015074">
    <property type="term" value="P:DNA integration"/>
    <property type="evidence" value="ECO:0007669"/>
    <property type="project" value="UniProtKB-KW"/>
</dbReference>
<dbReference type="Gene3D" id="3.30.160.390">
    <property type="entry name" value="Integrase, DNA-binding domain"/>
    <property type="match status" value="1"/>
</dbReference>
<evidence type="ECO:0000259" key="6">
    <source>
        <dbReference type="PROSITE" id="PS51898"/>
    </source>
</evidence>
<dbReference type="Gene3D" id="1.10.443.10">
    <property type="entry name" value="Intergrase catalytic core"/>
    <property type="match status" value="1"/>
</dbReference>
<dbReference type="Pfam" id="PF22022">
    <property type="entry name" value="Phage_int_M"/>
    <property type="match status" value="1"/>
</dbReference>
<keyword evidence="9" id="KW-1185">Reference proteome</keyword>
<dbReference type="PROSITE" id="PS51898">
    <property type="entry name" value="TYR_RECOMBINASE"/>
    <property type="match status" value="1"/>
</dbReference>
<feature type="domain" description="Tyr recombinase" evidence="6">
    <location>
        <begin position="250"/>
        <end position="424"/>
    </location>
</feature>
<dbReference type="CDD" id="cd00801">
    <property type="entry name" value="INT_P4_C"/>
    <property type="match status" value="1"/>
</dbReference>
<dbReference type="InterPro" id="IPR002104">
    <property type="entry name" value="Integrase_catalytic"/>
</dbReference>
<protein>
    <submittedName>
        <fullName evidence="8">Site-specific recombinase XerD</fullName>
    </submittedName>
</protein>
<reference evidence="8 9" key="1">
    <citation type="submission" date="2016-10" db="EMBL/GenBank/DDBJ databases">
        <authorList>
            <person name="de Groot N.N."/>
        </authorList>
    </citation>
    <scope>NUCLEOTIDE SEQUENCE [LARGE SCALE GENOMIC DNA]</scope>
    <source>
        <strain evidence="8 9">DSM 24677</strain>
    </source>
</reference>
<dbReference type="InterPro" id="IPR044068">
    <property type="entry name" value="CB"/>
</dbReference>
<dbReference type="InterPro" id="IPR050808">
    <property type="entry name" value="Phage_Integrase"/>
</dbReference>
<dbReference type="EMBL" id="FNPR01000002">
    <property type="protein sequence ID" value="SDY58391.1"/>
    <property type="molecule type" value="Genomic_DNA"/>
</dbReference>
<dbReference type="InterPro" id="IPR010998">
    <property type="entry name" value="Integrase_recombinase_N"/>
</dbReference>
<dbReference type="AlphaFoldDB" id="A0A1H3L1W5"/>
<feature type="domain" description="Core-binding (CB)" evidence="7">
    <location>
        <begin position="144"/>
        <end position="225"/>
    </location>
</feature>
<gene>
    <name evidence="8" type="ORF">SAMN05444486_102894</name>
</gene>
<dbReference type="Pfam" id="PF13356">
    <property type="entry name" value="Arm-DNA-bind_3"/>
    <property type="match status" value="1"/>
</dbReference>
<keyword evidence="4" id="KW-0233">DNA recombination</keyword>
<dbReference type="InterPro" id="IPR053876">
    <property type="entry name" value="Phage_int_M"/>
</dbReference>
<accession>A0A1H3L1W5</accession>
<evidence type="ECO:0000256" key="2">
    <source>
        <dbReference type="ARBA" id="ARBA00022908"/>
    </source>
</evidence>
<evidence type="ECO:0000313" key="8">
    <source>
        <dbReference type="EMBL" id="SDY58391.1"/>
    </source>
</evidence>
<dbReference type="GO" id="GO:0006310">
    <property type="term" value="P:DNA recombination"/>
    <property type="evidence" value="ECO:0007669"/>
    <property type="project" value="UniProtKB-KW"/>
</dbReference>
<keyword evidence="3 5" id="KW-0238">DNA-binding</keyword>
<sequence>MFVDYIIYISAICDDFTSKNRPSRLVKSHSVQYHPINKRGPIRGSVVGRKLQAERKLLTAVKVKQATEPGKYYDENGLYLRVKPSGAKTWAQKIVIGGRQRELGLGSTTLVTLAEAREKARTNRIAARDGRDPIAERKRSTDIPTFSEAVDRVYNLHAPSWRNKKHAAQFLSTLKTYCTPYFGHKKVGDISSQDVMQALTPIWLTKSETARRVKQRIGVVMKWAIAQGYRQDDPSNAIEQALPKADRSVKHRKSMHYDKVGECINAIHASSASISTKLAIEFLILTGLRSKEIRLSKWSEIDLELGLWVIPAERMKSKVEHVVPLSDRAKEVLTTARKLSDGDLVFPGAKAGRPMSDMTMSKLVKGLGYDVDIHGFRTSFRVWVQERTNASFEVAEKALAHKIKNKVVAAYARSDLMEKRRRLMQKWAEHLNKTAGEVVSIGGAA</sequence>
<evidence type="ECO:0000256" key="1">
    <source>
        <dbReference type="ARBA" id="ARBA00008857"/>
    </source>
</evidence>
<dbReference type="InterPro" id="IPR013762">
    <property type="entry name" value="Integrase-like_cat_sf"/>
</dbReference>
<dbReference type="PANTHER" id="PTHR30629:SF2">
    <property type="entry name" value="PROPHAGE INTEGRASE INTS-RELATED"/>
    <property type="match status" value="1"/>
</dbReference>
<evidence type="ECO:0000256" key="4">
    <source>
        <dbReference type="ARBA" id="ARBA00023172"/>
    </source>
</evidence>
<evidence type="ECO:0000256" key="5">
    <source>
        <dbReference type="PROSITE-ProRule" id="PRU01248"/>
    </source>
</evidence>
<dbReference type="PROSITE" id="PS51900">
    <property type="entry name" value="CB"/>
    <property type="match status" value="1"/>
</dbReference>
<organism evidence="8 9">
    <name type="scientific">Lentibacter algarum</name>
    <dbReference type="NCBI Taxonomy" id="576131"/>
    <lineage>
        <taxon>Bacteria</taxon>
        <taxon>Pseudomonadati</taxon>
        <taxon>Pseudomonadota</taxon>
        <taxon>Alphaproteobacteria</taxon>
        <taxon>Rhodobacterales</taxon>
        <taxon>Roseobacteraceae</taxon>
        <taxon>Lentibacter</taxon>
    </lineage>
</organism>
<dbReference type="InterPro" id="IPR038488">
    <property type="entry name" value="Integrase_DNA-bd_sf"/>
</dbReference>
<keyword evidence="2" id="KW-0229">DNA integration</keyword>
<dbReference type="STRING" id="576131.SAMN05444486_102894"/>
<evidence type="ECO:0000259" key="7">
    <source>
        <dbReference type="PROSITE" id="PS51900"/>
    </source>
</evidence>
<name>A0A1H3L1W5_9RHOB</name>
<dbReference type="PANTHER" id="PTHR30629">
    <property type="entry name" value="PROPHAGE INTEGRASE"/>
    <property type="match status" value="1"/>
</dbReference>
<dbReference type="Pfam" id="PF00589">
    <property type="entry name" value="Phage_integrase"/>
    <property type="match status" value="1"/>
</dbReference>
<proteinExistence type="inferred from homology"/>
<evidence type="ECO:0000313" key="9">
    <source>
        <dbReference type="Proteomes" id="UP000199026"/>
    </source>
</evidence>
<evidence type="ECO:0000256" key="3">
    <source>
        <dbReference type="ARBA" id="ARBA00023125"/>
    </source>
</evidence>
<dbReference type="Proteomes" id="UP000199026">
    <property type="component" value="Unassembled WGS sequence"/>
</dbReference>
<dbReference type="Gene3D" id="1.10.150.130">
    <property type="match status" value="1"/>
</dbReference>